<dbReference type="AlphaFoldDB" id="A0A6P3X1L2"/>
<keyword evidence="3" id="KW-1185">Reference proteome</keyword>
<dbReference type="InterPro" id="IPR027992">
    <property type="entry name" value="tRNA_bind_dom"/>
</dbReference>
<dbReference type="GO" id="GO:0005730">
    <property type="term" value="C:nucleolus"/>
    <property type="evidence" value="ECO:0007669"/>
    <property type="project" value="TreeGrafter"/>
</dbReference>
<organism evidence="3 4">
    <name type="scientific">Dinoponera quadriceps</name>
    <name type="common">South American ant</name>
    <dbReference type="NCBI Taxonomy" id="609295"/>
    <lineage>
        <taxon>Eukaryota</taxon>
        <taxon>Metazoa</taxon>
        <taxon>Ecdysozoa</taxon>
        <taxon>Arthropoda</taxon>
        <taxon>Hexapoda</taxon>
        <taxon>Insecta</taxon>
        <taxon>Pterygota</taxon>
        <taxon>Neoptera</taxon>
        <taxon>Endopterygota</taxon>
        <taxon>Hymenoptera</taxon>
        <taxon>Apocrita</taxon>
        <taxon>Aculeata</taxon>
        <taxon>Formicoidea</taxon>
        <taxon>Formicidae</taxon>
        <taxon>Ponerinae</taxon>
        <taxon>Ponerini</taxon>
        <taxon>Dinoponera</taxon>
    </lineage>
</organism>
<dbReference type="GO" id="GO:0000049">
    <property type="term" value="F:tRNA binding"/>
    <property type="evidence" value="ECO:0007669"/>
    <property type="project" value="TreeGrafter"/>
</dbReference>
<feature type="compositionally biased region" description="Polar residues" evidence="1">
    <location>
        <begin position="152"/>
        <end position="166"/>
    </location>
</feature>
<evidence type="ECO:0000313" key="3">
    <source>
        <dbReference type="Proteomes" id="UP000515204"/>
    </source>
</evidence>
<dbReference type="GO" id="GO:1904812">
    <property type="term" value="P:rRNA acetylation involved in maturation of SSU-rRNA"/>
    <property type="evidence" value="ECO:0007669"/>
    <property type="project" value="TreeGrafter"/>
</dbReference>
<evidence type="ECO:0000259" key="2">
    <source>
        <dbReference type="Pfam" id="PF13725"/>
    </source>
</evidence>
<feature type="domain" description="Possible tRNA binding" evidence="2">
    <location>
        <begin position="1"/>
        <end position="154"/>
    </location>
</feature>
<dbReference type="InterPro" id="IPR032672">
    <property type="entry name" value="TmcA/NAT10/Kre33"/>
</dbReference>
<accession>A0A6P3X1L2</accession>
<evidence type="ECO:0000313" key="4">
    <source>
        <dbReference type="RefSeq" id="XP_014471769.1"/>
    </source>
</evidence>
<dbReference type="RefSeq" id="XP_014471769.1">
    <property type="nucleotide sequence ID" value="XM_014616283.1"/>
</dbReference>
<sequence length="195" mass="21901">MYSNNMTDYHLITDLLPALGRLYFLNMMGDTHFSAAQSAILLGLGLQHKTVDKLAEELHLPSPQLLGLFNRTVRKSTQYLHSIAEQHLENTMMTKKSSVNGQVKVDPSGAQNLHEELESAAKELKIKQKGELEKLKKENLAQYAIKGSEAEWTSTLSGKQSKNLVSIKTGEKRPTEASVYEKKSKKKKKRFSSNI</sequence>
<dbReference type="KEGG" id="dqu:106742921"/>
<feature type="region of interest" description="Disordered" evidence="1">
    <location>
        <begin position="152"/>
        <end position="195"/>
    </location>
</feature>
<proteinExistence type="predicted"/>
<evidence type="ECO:0000256" key="1">
    <source>
        <dbReference type="SAM" id="MobiDB-lite"/>
    </source>
</evidence>
<feature type="compositionally biased region" description="Basic residues" evidence="1">
    <location>
        <begin position="183"/>
        <end position="195"/>
    </location>
</feature>
<dbReference type="GO" id="GO:1990883">
    <property type="term" value="F:18S rRNA cytidine N-acetyltransferase activity"/>
    <property type="evidence" value="ECO:0007669"/>
    <property type="project" value="TreeGrafter"/>
</dbReference>
<reference evidence="4" key="1">
    <citation type="submission" date="2025-08" db="UniProtKB">
        <authorList>
            <consortium name="RefSeq"/>
        </authorList>
    </citation>
    <scope>IDENTIFICATION</scope>
</reference>
<dbReference type="GeneID" id="106742921"/>
<dbReference type="Pfam" id="PF13725">
    <property type="entry name" value="tRNA_bind_2"/>
    <property type="match status" value="1"/>
</dbReference>
<dbReference type="OrthoDB" id="10067491at2759"/>
<feature type="compositionally biased region" description="Basic and acidic residues" evidence="1">
    <location>
        <begin position="169"/>
        <end position="182"/>
    </location>
</feature>
<dbReference type="PANTHER" id="PTHR10925:SF5">
    <property type="entry name" value="RNA CYTIDINE ACETYLTRANSFERASE"/>
    <property type="match status" value="1"/>
</dbReference>
<dbReference type="PANTHER" id="PTHR10925">
    <property type="entry name" value="N-ACETYLTRANSFERASE 10"/>
    <property type="match status" value="1"/>
</dbReference>
<dbReference type="Proteomes" id="UP000515204">
    <property type="component" value="Unplaced"/>
</dbReference>
<gene>
    <name evidence="4" type="primary">LOC106742921</name>
</gene>
<protein>
    <submittedName>
        <fullName evidence="4">N-acetyltransferase 10-like</fullName>
    </submittedName>
</protein>
<name>A0A6P3X1L2_DINQU</name>
<dbReference type="GO" id="GO:0030686">
    <property type="term" value="C:90S preribosome"/>
    <property type="evidence" value="ECO:0007669"/>
    <property type="project" value="TreeGrafter"/>
</dbReference>